<dbReference type="PROSITE" id="PS50821">
    <property type="entry name" value="PAZ"/>
    <property type="match status" value="1"/>
</dbReference>
<feature type="region of interest" description="Disordered" evidence="2">
    <location>
        <begin position="1"/>
        <end position="20"/>
    </location>
</feature>
<dbReference type="Pfam" id="PF16486">
    <property type="entry name" value="ArgoN"/>
    <property type="match status" value="1"/>
</dbReference>
<keyword evidence="6" id="KW-1185">Reference proteome</keyword>
<dbReference type="InterPro" id="IPR003165">
    <property type="entry name" value="Piwi"/>
</dbReference>
<evidence type="ECO:0000259" key="4">
    <source>
        <dbReference type="PROSITE" id="PS50822"/>
    </source>
</evidence>
<feature type="compositionally biased region" description="Polar residues" evidence="2">
    <location>
        <begin position="1"/>
        <end position="14"/>
    </location>
</feature>
<dbReference type="Pfam" id="PF02170">
    <property type="entry name" value="PAZ"/>
    <property type="match status" value="1"/>
</dbReference>
<evidence type="ECO:0000256" key="1">
    <source>
        <dbReference type="RuleBase" id="RU361178"/>
    </source>
</evidence>
<dbReference type="Pfam" id="PF08699">
    <property type="entry name" value="ArgoL1"/>
    <property type="match status" value="1"/>
</dbReference>
<dbReference type="Pfam" id="PF02171">
    <property type="entry name" value="Piwi"/>
    <property type="match status" value="1"/>
</dbReference>
<accession>A0A9P6TWX8</accession>
<name>A0A9P6TWX8_9FUNG</name>
<dbReference type="Proteomes" id="UP000807716">
    <property type="component" value="Unassembled WGS sequence"/>
</dbReference>
<dbReference type="CDD" id="cd04657">
    <property type="entry name" value="Piwi_ago-like"/>
    <property type="match status" value="1"/>
</dbReference>
<dbReference type="InterPro" id="IPR032473">
    <property type="entry name" value="Argonaute_Mid_dom"/>
</dbReference>
<dbReference type="SMART" id="SM00949">
    <property type="entry name" value="PAZ"/>
    <property type="match status" value="1"/>
</dbReference>
<feature type="domain" description="PAZ" evidence="3">
    <location>
        <begin position="221"/>
        <end position="328"/>
    </location>
</feature>
<evidence type="ECO:0008006" key="7">
    <source>
        <dbReference type="Google" id="ProtNLM"/>
    </source>
</evidence>
<dbReference type="InterPro" id="IPR036397">
    <property type="entry name" value="RNaseH_sf"/>
</dbReference>
<dbReference type="CDD" id="cd02846">
    <property type="entry name" value="PAZ_argonaute_like"/>
    <property type="match status" value="1"/>
</dbReference>
<dbReference type="SMART" id="SM01163">
    <property type="entry name" value="DUF1785"/>
    <property type="match status" value="1"/>
</dbReference>
<comment type="similarity">
    <text evidence="1">Belongs to the argonaute family.</text>
</comment>
<evidence type="ECO:0000313" key="6">
    <source>
        <dbReference type="Proteomes" id="UP000807716"/>
    </source>
</evidence>
<dbReference type="InterPro" id="IPR014811">
    <property type="entry name" value="ArgoL1"/>
</dbReference>
<evidence type="ECO:0000259" key="3">
    <source>
        <dbReference type="PROSITE" id="PS50821"/>
    </source>
</evidence>
<protein>
    <recommendedName>
        <fullName evidence="7">Argonaute-like protein</fullName>
    </recommendedName>
</protein>
<sequence>MANPPTVLTENSLRPDQGGTLGRPLTINTNFFAVSRLPTKAIYHYDARFSIDLPPKRARQLWKKVEASDEMQGARAVFDGKFNVFAASRLPFGNSATIQVDDKGDKVHKDSRDPLSIKLTHVNTIDLSDLHAFLGQKGPLTPDCMQALQAMNVALVHEAMCKFVNRGSSIFFENQTHDITGGVQVWKGLFQALNLGSDRIYANIDVAASTFLKGGNAAEIMLSNLPRESRDRIDPRDHAKIERLLRSATFMVSHRGESFKKRYKVAKISACGAHEIRFDHDGRSVSVQEYFTKEYHLRLRYPQLPCLGVRTKNDQIAYFPAELCLIEPGQKYTKKLDEKQTAAMIKATCQKPADRLIVIQKGLRDLDVCRNEHVRDFGLEIDQGVASVRARILPAPEVCFKNESSTPENGTWRLGPAYHGATLRHWGVLCFDSERQFSHHHMQTFIRELVCSLGNNGVSIANSAPMYRYINPQASVAMAIDGFWVEIGRATRGDPQIIIVILPRRCSMYTAVKTHCESGEGIGKMTQCVVVDTLRGARKSYYGMLSLKINAKLGGTNWTVPPRAIPFLTGRPAMLIGVDVSHPSVGDITQPSIVAVVASVNPEASRYIGRVKAQAGRTEVIVNFKYLVYNLIKTFKDTSGHHPQRILMYRDGVSDGEFGNVLREEMVAIKEACMHIHPTYQPPVTLVVVKKRHHARFFPKQLHESDRRSGNCLSGTVVDSAITHPTEFDFYLQSHAGLIGTSRPALYHVLWDENRFTSDEIQQLTYNLCFLYARCPRAVSIVPPVYYAHLLAFRARHYLGFSDTAPLNSLPDIILKKSVENKMFFV</sequence>
<gene>
    <name evidence="5" type="ORF">DFQ27_009519</name>
</gene>
<evidence type="ECO:0000313" key="5">
    <source>
        <dbReference type="EMBL" id="KAG0250180.1"/>
    </source>
</evidence>
<dbReference type="Pfam" id="PF16488">
    <property type="entry name" value="ArgoL2"/>
    <property type="match status" value="1"/>
</dbReference>
<dbReference type="SMART" id="SM00950">
    <property type="entry name" value="Piwi"/>
    <property type="match status" value="1"/>
</dbReference>
<dbReference type="SUPFAM" id="SSF101690">
    <property type="entry name" value="PAZ domain"/>
    <property type="match status" value="1"/>
</dbReference>
<dbReference type="InterPro" id="IPR036085">
    <property type="entry name" value="PAZ_dom_sf"/>
</dbReference>
<dbReference type="Gene3D" id="3.30.420.10">
    <property type="entry name" value="Ribonuclease H-like superfamily/Ribonuclease H"/>
    <property type="match status" value="1"/>
</dbReference>
<comment type="caution">
    <text evidence="5">The sequence shown here is derived from an EMBL/GenBank/DDBJ whole genome shotgun (WGS) entry which is preliminary data.</text>
</comment>
<dbReference type="Gene3D" id="2.170.260.10">
    <property type="entry name" value="paz domain"/>
    <property type="match status" value="1"/>
</dbReference>
<dbReference type="SUPFAM" id="SSF53098">
    <property type="entry name" value="Ribonuclease H-like"/>
    <property type="match status" value="1"/>
</dbReference>
<evidence type="ECO:0000256" key="2">
    <source>
        <dbReference type="SAM" id="MobiDB-lite"/>
    </source>
</evidence>
<dbReference type="PANTHER" id="PTHR22891">
    <property type="entry name" value="EUKARYOTIC TRANSLATION INITIATION FACTOR 2C"/>
    <property type="match status" value="1"/>
</dbReference>
<dbReference type="Pfam" id="PF16487">
    <property type="entry name" value="ArgoMid"/>
    <property type="match status" value="1"/>
</dbReference>
<dbReference type="InterPro" id="IPR032474">
    <property type="entry name" value="Argonaute_N"/>
</dbReference>
<reference evidence="5" key="1">
    <citation type="journal article" date="2020" name="Fungal Divers.">
        <title>Resolving the Mortierellaceae phylogeny through synthesis of multi-gene phylogenetics and phylogenomics.</title>
        <authorList>
            <person name="Vandepol N."/>
            <person name="Liber J."/>
            <person name="Desiro A."/>
            <person name="Na H."/>
            <person name="Kennedy M."/>
            <person name="Barry K."/>
            <person name="Grigoriev I.V."/>
            <person name="Miller A.N."/>
            <person name="O'Donnell K."/>
            <person name="Stajich J.E."/>
            <person name="Bonito G."/>
        </authorList>
    </citation>
    <scope>NUCLEOTIDE SEQUENCE</scope>
    <source>
        <strain evidence="5">BC1065</strain>
    </source>
</reference>
<proteinExistence type="inferred from homology"/>
<dbReference type="EMBL" id="JAAAJB010000887">
    <property type="protein sequence ID" value="KAG0250180.1"/>
    <property type="molecule type" value="Genomic_DNA"/>
</dbReference>
<feature type="domain" description="Piwi" evidence="4">
    <location>
        <begin position="526"/>
        <end position="800"/>
    </location>
</feature>
<dbReference type="InterPro" id="IPR032472">
    <property type="entry name" value="ArgoL2"/>
</dbReference>
<dbReference type="OrthoDB" id="10252740at2759"/>
<dbReference type="InterPro" id="IPR012337">
    <property type="entry name" value="RNaseH-like_sf"/>
</dbReference>
<dbReference type="Gene3D" id="3.40.50.2300">
    <property type="match status" value="1"/>
</dbReference>
<dbReference type="GO" id="GO:0003723">
    <property type="term" value="F:RNA binding"/>
    <property type="evidence" value="ECO:0007669"/>
    <property type="project" value="InterPro"/>
</dbReference>
<organism evidence="5 6">
    <name type="scientific">Actinomortierella ambigua</name>
    <dbReference type="NCBI Taxonomy" id="1343610"/>
    <lineage>
        <taxon>Eukaryota</taxon>
        <taxon>Fungi</taxon>
        <taxon>Fungi incertae sedis</taxon>
        <taxon>Mucoromycota</taxon>
        <taxon>Mortierellomycotina</taxon>
        <taxon>Mortierellomycetes</taxon>
        <taxon>Mortierellales</taxon>
        <taxon>Mortierellaceae</taxon>
        <taxon>Actinomortierella</taxon>
    </lineage>
</organism>
<dbReference type="AlphaFoldDB" id="A0A9P6TWX8"/>
<dbReference type="InterPro" id="IPR003100">
    <property type="entry name" value="PAZ_dom"/>
</dbReference>
<dbReference type="PROSITE" id="PS50822">
    <property type="entry name" value="PIWI"/>
    <property type="match status" value="1"/>
</dbReference>
<dbReference type="InterPro" id="IPR045246">
    <property type="entry name" value="Piwi_ago-like"/>
</dbReference>